<keyword evidence="3" id="KW-1185">Reference proteome</keyword>
<reference evidence="3" key="1">
    <citation type="submission" date="2016-11" db="EMBL/GenBank/DDBJ databases">
        <authorList>
            <person name="Varghese N."/>
            <person name="Submissions S."/>
        </authorList>
    </citation>
    <scope>NUCLEOTIDE SEQUENCE [LARGE SCALE GENOMIC DNA]</scope>
    <source>
        <strain evidence="3">DSM 9756</strain>
    </source>
</reference>
<dbReference type="CDD" id="cd06848">
    <property type="entry name" value="GCS_H"/>
    <property type="match status" value="1"/>
</dbReference>
<dbReference type="InterPro" id="IPR033753">
    <property type="entry name" value="GCV_H/Fam206"/>
</dbReference>
<dbReference type="EMBL" id="FQVB01000021">
    <property type="protein sequence ID" value="SHF58850.1"/>
    <property type="molecule type" value="Genomic_DNA"/>
</dbReference>
<evidence type="ECO:0000313" key="2">
    <source>
        <dbReference type="EMBL" id="SHF58850.1"/>
    </source>
</evidence>
<dbReference type="SUPFAM" id="SSF51230">
    <property type="entry name" value="Single hybrid motif"/>
    <property type="match status" value="1"/>
</dbReference>
<dbReference type="GO" id="GO:0019464">
    <property type="term" value="P:glycine decarboxylation via glycine cleavage system"/>
    <property type="evidence" value="ECO:0007669"/>
    <property type="project" value="InterPro"/>
</dbReference>
<dbReference type="PANTHER" id="PTHR11715">
    <property type="entry name" value="GLYCINE CLEAVAGE SYSTEM H PROTEIN"/>
    <property type="match status" value="1"/>
</dbReference>
<dbReference type="GO" id="GO:0005829">
    <property type="term" value="C:cytosol"/>
    <property type="evidence" value="ECO:0007669"/>
    <property type="project" value="TreeGrafter"/>
</dbReference>
<dbReference type="Gene3D" id="2.40.50.100">
    <property type="match status" value="1"/>
</dbReference>
<proteinExistence type="predicted"/>
<name>A0A1M5CVQ5_9BACT</name>
<dbReference type="InterPro" id="IPR011053">
    <property type="entry name" value="Single_hybrid_motif"/>
</dbReference>
<sequence>MKKKSKVHGFNFVQEECIWMRSGIVAFKRCENAFDCTTCAFDKAMSAAIQTGREKAGRKVRPFREESKERSYMERVCRHMLTGRVAVRKCGNDFRCDVCEFDQMLEDVDAIHPMGAVPIVTVAGYRYSDSYYYHLGHAWARVEYGGRVRVGLDDFGWKLVGRADAVEVPGPGNRVRQEKEGFTLHRESNTAHVLSPVDGTVLAVNVDSLHDPRLAHDDPYVNGWLYLVEPEALKKNLEPLYFGEMGKEWLYGEAERLLQIVMGDAAAMAATGSPPVDDVYGQVPEVGWDRLVREFFRT</sequence>
<dbReference type="AlphaFoldDB" id="A0A1M5CVQ5"/>
<organism evidence="2 3">
    <name type="scientific">Desulfacinum infernum DSM 9756</name>
    <dbReference type="NCBI Taxonomy" id="1121391"/>
    <lineage>
        <taxon>Bacteria</taxon>
        <taxon>Pseudomonadati</taxon>
        <taxon>Thermodesulfobacteriota</taxon>
        <taxon>Syntrophobacteria</taxon>
        <taxon>Syntrophobacterales</taxon>
        <taxon>Syntrophobacteraceae</taxon>
        <taxon>Desulfacinum</taxon>
    </lineage>
</organism>
<dbReference type="STRING" id="1121391.SAMN02745206_02298"/>
<dbReference type="GO" id="GO:0009249">
    <property type="term" value="P:protein lipoylation"/>
    <property type="evidence" value="ECO:0007669"/>
    <property type="project" value="TreeGrafter"/>
</dbReference>
<dbReference type="GO" id="GO:0005960">
    <property type="term" value="C:glycine cleavage complex"/>
    <property type="evidence" value="ECO:0007669"/>
    <property type="project" value="InterPro"/>
</dbReference>
<gene>
    <name evidence="2" type="ORF">SAMN02745206_02298</name>
</gene>
<dbReference type="Proteomes" id="UP000184076">
    <property type="component" value="Unassembled WGS sequence"/>
</dbReference>
<dbReference type="InterPro" id="IPR002930">
    <property type="entry name" value="GCV_H"/>
</dbReference>
<dbReference type="Pfam" id="PF01597">
    <property type="entry name" value="GCV_H"/>
    <property type="match status" value="1"/>
</dbReference>
<protein>
    <submittedName>
        <fullName evidence="2">Glycine cleavage system H protein (Lipoate-binding)</fullName>
    </submittedName>
</protein>
<evidence type="ECO:0000313" key="3">
    <source>
        <dbReference type="Proteomes" id="UP000184076"/>
    </source>
</evidence>
<dbReference type="RefSeq" id="WP_073039584.1">
    <property type="nucleotide sequence ID" value="NZ_FQVB01000021.1"/>
</dbReference>
<dbReference type="PANTHER" id="PTHR11715:SF3">
    <property type="entry name" value="GLYCINE CLEAVAGE SYSTEM H PROTEIN-RELATED"/>
    <property type="match status" value="1"/>
</dbReference>
<keyword evidence="1" id="KW-0450">Lipoyl</keyword>
<evidence type="ECO:0000256" key="1">
    <source>
        <dbReference type="ARBA" id="ARBA00022823"/>
    </source>
</evidence>
<accession>A0A1M5CVQ5</accession>